<dbReference type="SUPFAM" id="SSF53756">
    <property type="entry name" value="UDP-Glycosyltransferase/glycogen phosphorylase"/>
    <property type="match status" value="1"/>
</dbReference>
<evidence type="ECO:0000259" key="2">
    <source>
        <dbReference type="Pfam" id="PF13579"/>
    </source>
</evidence>
<organism evidence="3 4">
    <name type="scientific">Rufibacter hautae</name>
    <dbReference type="NCBI Taxonomy" id="2595005"/>
    <lineage>
        <taxon>Bacteria</taxon>
        <taxon>Pseudomonadati</taxon>
        <taxon>Bacteroidota</taxon>
        <taxon>Cytophagia</taxon>
        <taxon>Cytophagales</taxon>
        <taxon>Hymenobacteraceae</taxon>
        <taxon>Rufibacter</taxon>
    </lineage>
</organism>
<feature type="domain" description="Glycosyltransferase subfamily 4-like N-terminal" evidence="2">
    <location>
        <begin position="15"/>
        <end position="178"/>
    </location>
</feature>
<dbReference type="PANTHER" id="PTHR45947">
    <property type="entry name" value="SULFOQUINOVOSYL TRANSFERASE SQD2"/>
    <property type="match status" value="1"/>
</dbReference>
<dbReference type="AlphaFoldDB" id="A0A5B6TJJ0"/>
<dbReference type="RefSeq" id="WP_149089243.1">
    <property type="nucleotide sequence ID" value="NZ_VKKY01000001.1"/>
</dbReference>
<comment type="caution">
    <text evidence="3">The sequence shown here is derived from an EMBL/GenBank/DDBJ whole genome shotgun (WGS) entry which is preliminary data.</text>
</comment>
<reference evidence="3 4" key="1">
    <citation type="submission" date="2019-07" db="EMBL/GenBank/DDBJ databases">
        <title>Rufibacter sp. nov., isolated from lake sediment.</title>
        <authorList>
            <person name="Qu J.-H."/>
        </authorList>
    </citation>
    <scope>NUCLEOTIDE SEQUENCE [LARGE SCALE GENOMIC DNA]</scope>
    <source>
        <strain evidence="3 4">NBS58-1</strain>
    </source>
</reference>
<gene>
    <name evidence="3" type="ORF">FOA19_02655</name>
</gene>
<name>A0A5B6TJJ0_9BACT</name>
<dbReference type="PANTHER" id="PTHR45947:SF3">
    <property type="entry name" value="SULFOQUINOVOSYL TRANSFERASE SQD2"/>
    <property type="match status" value="1"/>
</dbReference>
<evidence type="ECO:0000259" key="1">
    <source>
        <dbReference type="Pfam" id="PF00534"/>
    </source>
</evidence>
<evidence type="ECO:0000313" key="3">
    <source>
        <dbReference type="EMBL" id="KAA3439600.1"/>
    </source>
</evidence>
<keyword evidence="4" id="KW-1185">Reference proteome</keyword>
<evidence type="ECO:0000313" key="4">
    <source>
        <dbReference type="Proteomes" id="UP000324133"/>
    </source>
</evidence>
<dbReference type="OrthoDB" id="9790710at2"/>
<dbReference type="Gene3D" id="3.40.50.2000">
    <property type="entry name" value="Glycogen Phosphorylase B"/>
    <property type="match status" value="2"/>
</dbReference>
<dbReference type="Proteomes" id="UP000324133">
    <property type="component" value="Unassembled WGS sequence"/>
</dbReference>
<dbReference type="EMBL" id="VKKY01000001">
    <property type="protein sequence ID" value="KAA3439600.1"/>
    <property type="molecule type" value="Genomic_DNA"/>
</dbReference>
<dbReference type="InterPro" id="IPR028098">
    <property type="entry name" value="Glyco_trans_4-like_N"/>
</dbReference>
<protein>
    <submittedName>
        <fullName evidence="3">Glycosyltransferase</fullName>
    </submittedName>
</protein>
<proteinExistence type="predicted"/>
<dbReference type="Pfam" id="PF00534">
    <property type="entry name" value="Glycos_transf_1"/>
    <property type="match status" value="1"/>
</dbReference>
<sequence>MKILRVIGSMNPASGGPCQGIRNSIPELEKLGVSNEVVCLDSPEAAFLGKDEFTIHALGPGKGPWNYSPKLSPWLLENLPRFDAVIVHGLWLHHGYAVRSALNKLRLKTTATKPGGHKLPGFFVMPHGMLDPYFQKAAGRKLKALRNWVYWKLIEGRIINEAAGVLFTCEAELSLAREPFTPYFPKREINVGYGIPEPPQLTSSMEESFFALCPDLRTRPYLLFLSRIHEKKGIDLLLKAYAELTMRHHLHKPVPELAEANDSSPNSTLAITREWPALVIAGPGLDTPYGKTLQKQAEETTLLGNRSIYFPGMLTGETKWGAFYGCEAFILPSHQENFGIAVAEALACSKPVLISDQVNIWREIAQTGGGLLAKDTQEGTKELLSTWTDLSEEERGQMRSNARTTYEAFFAIKPHALRVWEALKQS</sequence>
<keyword evidence="3" id="KW-0808">Transferase</keyword>
<feature type="domain" description="Glycosyl transferase family 1" evidence="1">
    <location>
        <begin position="218"/>
        <end position="404"/>
    </location>
</feature>
<dbReference type="Pfam" id="PF13579">
    <property type="entry name" value="Glyco_trans_4_4"/>
    <property type="match status" value="1"/>
</dbReference>
<accession>A0A5B6TJJ0</accession>
<dbReference type="InterPro" id="IPR050194">
    <property type="entry name" value="Glycosyltransferase_grp1"/>
</dbReference>
<dbReference type="GO" id="GO:0016757">
    <property type="term" value="F:glycosyltransferase activity"/>
    <property type="evidence" value="ECO:0007669"/>
    <property type="project" value="InterPro"/>
</dbReference>
<dbReference type="InterPro" id="IPR001296">
    <property type="entry name" value="Glyco_trans_1"/>
</dbReference>